<dbReference type="CDD" id="cd00190">
    <property type="entry name" value="Tryp_SPc"/>
    <property type="match status" value="1"/>
</dbReference>
<evidence type="ECO:0000256" key="2">
    <source>
        <dbReference type="ARBA" id="ARBA00022670"/>
    </source>
</evidence>
<evidence type="ECO:0000256" key="1">
    <source>
        <dbReference type="ARBA" id="ARBA00007664"/>
    </source>
</evidence>
<keyword evidence="4" id="KW-0720">Serine protease</keyword>
<gene>
    <name evidence="8" type="ORF">NQ317_007416</name>
</gene>
<comment type="similarity">
    <text evidence="1">Belongs to the peptidase S1 family.</text>
</comment>
<organism evidence="8 9">
    <name type="scientific">Molorchus minor</name>
    <dbReference type="NCBI Taxonomy" id="1323400"/>
    <lineage>
        <taxon>Eukaryota</taxon>
        <taxon>Metazoa</taxon>
        <taxon>Ecdysozoa</taxon>
        <taxon>Arthropoda</taxon>
        <taxon>Hexapoda</taxon>
        <taxon>Insecta</taxon>
        <taxon>Pterygota</taxon>
        <taxon>Neoptera</taxon>
        <taxon>Endopterygota</taxon>
        <taxon>Coleoptera</taxon>
        <taxon>Polyphaga</taxon>
        <taxon>Cucujiformia</taxon>
        <taxon>Chrysomeloidea</taxon>
        <taxon>Cerambycidae</taxon>
        <taxon>Lamiinae</taxon>
        <taxon>Monochamini</taxon>
        <taxon>Molorchus</taxon>
    </lineage>
</organism>
<dbReference type="PROSITE" id="PS50240">
    <property type="entry name" value="TRYPSIN_DOM"/>
    <property type="match status" value="1"/>
</dbReference>
<dbReference type="PRINTS" id="PR00722">
    <property type="entry name" value="CHYMOTRYPSIN"/>
</dbReference>
<evidence type="ECO:0000256" key="4">
    <source>
        <dbReference type="ARBA" id="ARBA00022825"/>
    </source>
</evidence>
<dbReference type="PANTHER" id="PTHR24276:SF91">
    <property type="entry name" value="AT26814P-RELATED"/>
    <property type="match status" value="1"/>
</dbReference>
<dbReference type="InterPro" id="IPR001254">
    <property type="entry name" value="Trypsin_dom"/>
</dbReference>
<feature type="chain" id="PRO_5045317724" description="Peptidase S1 domain-containing protein" evidence="6">
    <location>
        <begin position="18"/>
        <end position="259"/>
    </location>
</feature>
<evidence type="ECO:0000313" key="9">
    <source>
        <dbReference type="Proteomes" id="UP001162164"/>
    </source>
</evidence>
<keyword evidence="2" id="KW-0645">Protease</keyword>
<dbReference type="InterPro" id="IPR050430">
    <property type="entry name" value="Peptidase_S1"/>
</dbReference>
<dbReference type="Pfam" id="PF00089">
    <property type="entry name" value="Trypsin"/>
    <property type="match status" value="1"/>
</dbReference>
<keyword evidence="6" id="KW-0732">Signal</keyword>
<dbReference type="Proteomes" id="UP001162164">
    <property type="component" value="Unassembled WGS sequence"/>
</dbReference>
<dbReference type="InterPro" id="IPR001314">
    <property type="entry name" value="Peptidase_S1A"/>
</dbReference>
<feature type="signal peptide" evidence="6">
    <location>
        <begin position="1"/>
        <end position="17"/>
    </location>
</feature>
<keyword evidence="3" id="KW-0378">Hydrolase</keyword>
<evidence type="ECO:0000256" key="3">
    <source>
        <dbReference type="ARBA" id="ARBA00022801"/>
    </source>
</evidence>
<dbReference type="InterPro" id="IPR009003">
    <property type="entry name" value="Peptidase_S1_PA"/>
</dbReference>
<keyword evidence="9" id="KW-1185">Reference proteome</keyword>
<feature type="domain" description="Peptidase S1" evidence="7">
    <location>
        <begin position="33"/>
        <end position="257"/>
    </location>
</feature>
<proteinExistence type="inferred from homology"/>
<dbReference type="EMBL" id="JAPWTJ010000783">
    <property type="protein sequence ID" value="KAJ8975665.1"/>
    <property type="molecule type" value="Genomic_DNA"/>
</dbReference>
<evidence type="ECO:0000313" key="8">
    <source>
        <dbReference type="EMBL" id="KAJ8975665.1"/>
    </source>
</evidence>
<reference evidence="8" key="1">
    <citation type="journal article" date="2023" name="Insect Mol. Biol.">
        <title>Genome sequencing provides insights into the evolution of gene families encoding plant cell wall-degrading enzymes in longhorned beetles.</title>
        <authorList>
            <person name="Shin N.R."/>
            <person name="Okamura Y."/>
            <person name="Kirsch R."/>
            <person name="Pauchet Y."/>
        </authorList>
    </citation>
    <scope>NUCLEOTIDE SEQUENCE</scope>
    <source>
        <strain evidence="8">MMC_N1</strain>
    </source>
</reference>
<evidence type="ECO:0000256" key="5">
    <source>
        <dbReference type="ARBA" id="ARBA00023157"/>
    </source>
</evidence>
<dbReference type="InterPro" id="IPR043504">
    <property type="entry name" value="Peptidase_S1_PA_chymotrypsin"/>
</dbReference>
<evidence type="ECO:0000259" key="7">
    <source>
        <dbReference type="PROSITE" id="PS50240"/>
    </source>
</evidence>
<protein>
    <recommendedName>
        <fullName evidence="7">Peptidase S1 domain-containing protein</fullName>
    </recommendedName>
</protein>
<dbReference type="Gene3D" id="2.40.10.10">
    <property type="entry name" value="Trypsin-like serine proteases"/>
    <property type="match status" value="1"/>
</dbReference>
<evidence type="ECO:0000256" key="6">
    <source>
        <dbReference type="SAM" id="SignalP"/>
    </source>
</evidence>
<name>A0ABQ9JDM9_9CUCU</name>
<dbReference type="SMART" id="SM00020">
    <property type="entry name" value="Tryp_SPc"/>
    <property type="match status" value="1"/>
</dbReference>
<comment type="caution">
    <text evidence="8">The sequence shown here is derived from an EMBL/GenBank/DDBJ whole genome shotgun (WGS) entry which is preliminary data.</text>
</comment>
<accession>A0ABQ9JDM9</accession>
<dbReference type="PANTHER" id="PTHR24276">
    <property type="entry name" value="POLYSERASE-RELATED"/>
    <property type="match status" value="1"/>
</dbReference>
<sequence length="259" mass="28663">MLYRVVLFSTCIGLLVAENVLIDHNIRATNLKITNGSTTDANSISYQAYIDATTLNASRSCSGSLISRNCIITAAQCIEGAIFINVWIGSRDLSDTNSLQKLESINYTIHENYDSETYENDIGVIYLSHINITEDMEILELPTQEEADSTYYDEFVTVSGWGKVNETVTSSDVLLSVNSTVVPDLMCWEAFGYFPINDMCTLSEKGACQGDMGGPIVLNYKLIGVISRVEDSCKEGYVPNISVKVGYFLDWIRSKTDIS</sequence>
<dbReference type="SUPFAM" id="SSF50494">
    <property type="entry name" value="Trypsin-like serine proteases"/>
    <property type="match status" value="1"/>
</dbReference>
<keyword evidence="5" id="KW-1015">Disulfide bond</keyword>